<dbReference type="AlphaFoldDB" id="A0A7W6CIY9"/>
<gene>
    <name evidence="1" type="ORF">GGR38_002467</name>
    <name evidence="2" type="ORF">GGR38_002473</name>
</gene>
<keyword evidence="3" id="KW-1185">Reference proteome</keyword>
<sequence>MTFGWSSDLRVVLVTGPIDFRAGVNRLASLIANELGRDPYSNEVYVFRSKRVDRLRLLHFDGSGMCMMSKWLEAGKFIWPPVQDGVIKLTSAQMALLLGGMDWRRLEQTPVKKPELVG</sequence>
<dbReference type="Pfam" id="PF05717">
    <property type="entry name" value="TnpB_IS66"/>
    <property type="match status" value="1"/>
</dbReference>
<dbReference type="EMBL" id="JACIDX010000008">
    <property type="protein sequence ID" value="MBB3955513.1"/>
    <property type="molecule type" value="Genomic_DNA"/>
</dbReference>
<protein>
    <submittedName>
        <fullName evidence="2">Transposase</fullName>
    </submittedName>
</protein>
<comment type="caution">
    <text evidence="2">The sequence shown here is derived from an EMBL/GenBank/DDBJ whole genome shotgun (WGS) entry which is preliminary data.</text>
</comment>
<name>A0A7W6CIY9_9SPHN</name>
<evidence type="ECO:0000313" key="1">
    <source>
        <dbReference type="EMBL" id="MBB3955513.1"/>
    </source>
</evidence>
<organism evidence="2 3">
    <name type="scientific">Novosphingobium sediminicola</name>
    <dbReference type="NCBI Taxonomy" id="563162"/>
    <lineage>
        <taxon>Bacteria</taxon>
        <taxon>Pseudomonadati</taxon>
        <taxon>Pseudomonadota</taxon>
        <taxon>Alphaproteobacteria</taxon>
        <taxon>Sphingomonadales</taxon>
        <taxon>Sphingomonadaceae</taxon>
        <taxon>Novosphingobium</taxon>
    </lineage>
</organism>
<dbReference type="PANTHER" id="PTHR36455:SF1">
    <property type="entry name" value="BLR8292 PROTEIN"/>
    <property type="match status" value="1"/>
</dbReference>
<evidence type="ECO:0000313" key="2">
    <source>
        <dbReference type="EMBL" id="MBB3955519.1"/>
    </source>
</evidence>
<dbReference type="RefSeq" id="WP_183625876.1">
    <property type="nucleotide sequence ID" value="NZ_JACIDX010000008.1"/>
</dbReference>
<dbReference type="EMBL" id="JACIDX010000008">
    <property type="protein sequence ID" value="MBB3955519.1"/>
    <property type="molecule type" value="Genomic_DNA"/>
</dbReference>
<proteinExistence type="predicted"/>
<dbReference type="InterPro" id="IPR008878">
    <property type="entry name" value="Transposase_IS66_Orf2"/>
</dbReference>
<evidence type="ECO:0000313" key="3">
    <source>
        <dbReference type="Proteomes" id="UP000548867"/>
    </source>
</evidence>
<reference evidence="2 3" key="1">
    <citation type="submission" date="2020-08" db="EMBL/GenBank/DDBJ databases">
        <title>Genomic Encyclopedia of Type Strains, Phase IV (KMG-IV): sequencing the most valuable type-strain genomes for metagenomic binning, comparative biology and taxonomic classification.</title>
        <authorList>
            <person name="Goeker M."/>
        </authorList>
    </citation>
    <scope>NUCLEOTIDE SEQUENCE [LARGE SCALE GENOMIC DNA]</scope>
    <source>
        <strain evidence="2 3">DSM 27057</strain>
    </source>
</reference>
<accession>A0A7W6CIY9</accession>
<dbReference type="NCBIfam" id="NF033819">
    <property type="entry name" value="IS66_TnpB"/>
    <property type="match status" value="1"/>
</dbReference>
<dbReference type="PANTHER" id="PTHR36455">
    <property type="match status" value="1"/>
</dbReference>
<dbReference type="Proteomes" id="UP000548867">
    <property type="component" value="Unassembled WGS sequence"/>
</dbReference>